<dbReference type="KEGG" id="pll:I858_006860"/>
<evidence type="ECO:0000313" key="3">
    <source>
        <dbReference type="Proteomes" id="UP000053354"/>
    </source>
</evidence>
<gene>
    <name evidence="2" type="ORF">I858_006860</name>
</gene>
<dbReference type="EMBL" id="CP016540">
    <property type="protein sequence ID" value="ANU26746.1"/>
    <property type="molecule type" value="Genomic_DNA"/>
</dbReference>
<keyword evidence="3" id="KW-1185">Reference proteome</keyword>
<dbReference type="Pfam" id="PF00700">
    <property type="entry name" value="Flagellin_C"/>
    <property type="match status" value="1"/>
</dbReference>
<evidence type="ECO:0000313" key="2">
    <source>
        <dbReference type="EMBL" id="ANU26746.1"/>
    </source>
</evidence>
<reference evidence="2" key="1">
    <citation type="submission" date="2016-10" db="EMBL/GenBank/DDBJ databases">
        <authorList>
            <person name="See-Too W.S."/>
        </authorList>
    </citation>
    <scope>NUCLEOTIDE SEQUENCE</scope>
    <source>
        <strain evidence="2">L10.15</strain>
    </source>
</reference>
<dbReference type="STRING" id="1302659.I858_006860"/>
<organism evidence="2 3">
    <name type="scientific">Planococcus versutus</name>
    <dbReference type="NCBI Taxonomy" id="1302659"/>
    <lineage>
        <taxon>Bacteria</taxon>
        <taxon>Bacillati</taxon>
        <taxon>Bacillota</taxon>
        <taxon>Bacilli</taxon>
        <taxon>Bacillales</taxon>
        <taxon>Caryophanaceae</taxon>
        <taxon>Planococcus</taxon>
    </lineage>
</organism>
<dbReference type="InterPro" id="IPR046358">
    <property type="entry name" value="Flagellin_C"/>
</dbReference>
<evidence type="ECO:0000259" key="1">
    <source>
        <dbReference type="Pfam" id="PF00700"/>
    </source>
</evidence>
<dbReference type="SUPFAM" id="SSF64518">
    <property type="entry name" value="Phase 1 flagellin"/>
    <property type="match status" value="1"/>
</dbReference>
<dbReference type="Proteomes" id="UP000053354">
    <property type="component" value="Chromosome"/>
</dbReference>
<keyword evidence="2" id="KW-0969">Cilium</keyword>
<sequence>MKINVRTMAKEMMEQTKNSILAQASQAMLAQSNQMTQSVLQLLR</sequence>
<feature type="domain" description="Flagellin C-terminal" evidence="1">
    <location>
        <begin position="8"/>
        <end position="43"/>
    </location>
</feature>
<dbReference type="AlphaFoldDB" id="A0A1B1S0P5"/>
<keyword evidence="2" id="KW-0966">Cell projection</keyword>
<dbReference type="RefSeq" id="WP_049693879.1">
    <property type="nucleotide sequence ID" value="NZ_CP016540.2"/>
</dbReference>
<protein>
    <submittedName>
        <fullName evidence="2">Flagellin</fullName>
    </submittedName>
</protein>
<accession>A0A1B1S0P5</accession>
<dbReference type="Gene3D" id="6.10.280.190">
    <property type="match status" value="1"/>
</dbReference>
<keyword evidence="2" id="KW-0282">Flagellum</keyword>
<name>A0A1B1S0P5_9BACL</name>
<proteinExistence type="predicted"/>